<evidence type="ECO:0000256" key="8">
    <source>
        <dbReference type="ARBA" id="ARBA00023235"/>
    </source>
</evidence>
<evidence type="ECO:0000256" key="3">
    <source>
        <dbReference type="ARBA" id="ARBA00013194"/>
    </source>
</evidence>
<proteinExistence type="inferred from homology"/>
<keyword evidence="11" id="KW-0963">Cytoplasm</keyword>
<dbReference type="GO" id="GO:0051301">
    <property type="term" value="P:cell division"/>
    <property type="evidence" value="ECO:0007669"/>
    <property type="project" value="UniProtKB-KW"/>
</dbReference>
<dbReference type="GO" id="GO:0003755">
    <property type="term" value="F:peptidyl-prolyl cis-trans isomerase activity"/>
    <property type="evidence" value="ECO:0007669"/>
    <property type="project" value="UniProtKB-UniRule"/>
</dbReference>
<dbReference type="PANTHER" id="PTHR30560">
    <property type="entry name" value="TRIGGER FACTOR CHAPERONE AND PEPTIDYL-PROLYL CIS/TRANS ISOMERASE"/>
    <property type="match status" value="1"/>
</dbReference>
<dbReference type="InterPro" id="IPR046357">
    <property type="entry name" value="PPIase_dom_sf"/>
</dbReference>
<dbReference type="NCBIfam" id="TIGR00115">
    <property type="entry name" value="tig"/>
    <property type="match status" value="1"/>
</dbReference>
<dbReference type="GO" id="GO:0044183">
    <property type="term" value="F:protein folding chaperone"/>
    <property type="evidence" value="ECO:0007669"/>
    <property type="project" value="TreeGrafter"/>
</dbReference>
<name>A0A4P7NZI8_9GAMM</name>
<comment type="catalytic activity">
    <reaction evidence="1 11 12">
        <text>[protein]-peptidylproline (omega=180) = [protein]-peptidylproline (omega=0)</text>
        <dbReference type="Rhea" id="RHEA:16237"/>
        <dbReference type="Rhea" id="RHEA-COMP:10747"/>
        <dbReference type="Rhea" id="RHEA-COMP:10748"/>
        <dbReference type="ChEBI" id="CHEBI:83833"/>
        <dbReference type="ChEBI" id="CHEBI:83834"/>
        <dbReference type="EC" id="5.2.1.8"/>
    </reaction>
</comment>
<dbReference type="InterPro" id="IPR001179">
    <property type="entry name" value="PPIase_FKBP_dom"/>
</dbReference>
<keyword evidence="16" id="KW-1185">Reference proteome</keyword>
<evidence type="ECO:0000256" key="9">
    <source>
        <dbReference type="ARBA" id="ARBA00023306"/>
    </source>
</evidence>
<comment type="similarity">
    <text evidence="2 11 13">Belongs to the FKBP-type PPIase family. Tig subfamily.</text>
</comment>
<keyword evidence="6 11" id="KW-0697">Rotamase</keyword>
<evidence type="ECO:0000256" key="4">
    <source>
        <dbReference type="ARBA" id="ARBA00016902"/>
    </source>
</evidence>
<dbReference type="RefSeq" id="WP_135795842.1">
    <property type="nucleotide sequence ID" value="NZ_CP032096.1"/>
</dbReference>
<evidence type="ECO:0000256" key="1">
    <source>
        <dbReference type="ARBA" id="ARBA00000971"/>
    </source>
</evidence>
<dbReference type="InterPro" id="IPR027304">
    <property type="entry name" value="Trigger_fact/SurA_dom_sf"/>
</dbReference>
<dbReference type="Proteomes" id="UP000296201">
    <property type="component" value="Chromosome"/>
</dbReference>
<evidence type="ECO:0000313" key="15">
    <source>
        <dbReference type="EMBL" id="QBZ83203.1"/>
    </source>
</evidence>
<dbReference type="PIRSF" id="PIRSF003095">
    <property type="entry name" value="Trigger_factor"/>
    <property type="match status" value="1"/>
</dbReference>
<evidence type="ECO:0000259" key="14">
    <source>
        <dbReference type="PROSITE" id="PS50059"/>
    </source>
</evidence>
<dbReference type="InterPro" id="IPR037041">
    <property type="entry name" value="Trigger_fac_C_sf"/>
</dbReference>
<comment type="domain">
    <text evidence="11">Consists of 3 domains; the N-terminus binds the ribosome, the middle domain has PPIase activity, while the C-terminus has intrinsic chaperone activity on its own.</text>
</comment>
<dbReference type="GO" id="GO:0043022">
    <property type="term" value="F:ribosome binding"/>
    <property type="evidence" value="ECO:0007669"/>
    <property type="project" value="TreeGrafter"/>
</dbReference>
<dbReference type="Gene3D" id="3.10.50.40">
    <property type="match status" value="1"/>
</dbReference>
<reference evidence="15 16" key="1">
    <citation type="submission" date="2018-08" db="EMBL/GenBank/DDBJ databases">
        <title>Horizontal acquisition of hydrogen conversion ability and other habitat adaptations in Hydrogenovibrio crunogenus strains.</title>
        <authorList>
            <person name="Gonnella G."/>
            <person name="Adam N."/>
            <person name="Perner M."/>
        </authorList>
    </citation>
    <scope>NUCLEOTIDE SEQUENCE [LARGE SCALE GENOMIC DNA]</scope>
    <source>
        <strain evidence="15 16">SP-41</strain>
    </source>
</reference>
<gene>
    <name evidence="11 15" type="primary">tig</name>
    <name evidence="15" type="ORF">GHNINEIG_01247</name>
</gene>
<accession>A0A4P7NZI8</accession>
<dbReference type="InterPro" id="IPR008881">
    <property type="entry name" value="Trigger_fac_ribosome-bd_bac"/>
</dbReference>
<dbReference type="Pfam" id="PF05697">
    <property type="entry name" value="Trigger_N"/>
    <property type="match status" value="1"/>
</dbReference>
<dbReference type="InterPro" id="IPR005215">
    <property type="entry name" value="Trig_fac"/>
</dbReference>
<dbReference type="Gene3D" id="3.30.70.1050">
    <property type="entry name" value="Trigger factor ribosome-binding domain"/>
    <property type="match status" value="1"/>
</dbReference>
<evidence type="ECO:0000313" key="16">
    <source>
        <dbReference type="Proteomes" id="UP000296201"/>
    </source>
</evidence>
<evidence type="ECO:0000256" key="6">
    <source>
        <dbReference type="ARBA" id="ARBA00023110"/>
    </source>
</evidence>
<evidence type="ECO:0000256" key="5">
    <source>
        <dbReference type="ARBA" id="ARBA00022618"/>
    </source>
</evidence>
<dbReference type="HAMAP" id="MF_00303">
    <property type="entry name" value="Trigger_factor_Tig"/>
    <property type="match status" value="1"/>
</dbReference>
<keyword evidence="7 11" id="KW-0143">Chaperone</keyword>
<dbReference type="InterPro" id="IPR036611">
    <property type="entry name" value="Trigger_fac_ribosome-bd_sf"/>
</dbReference>
<protein>
    <recommendedName>
        <fullName evidence="4 11">Trigger factor</fullName>
        <shortName evidence="11">TF</shortName>
        <ecNumber evidence="3 11">5.2.1.8</ecNumber>
    </recommendedName>
    <alternativeName>
        <fullName evidence="10 11">PPIase</fullName>
    </alternativeName>
</protein>
<dbReference type="PANTHER" id="PTHR30560:SF3">
    <property type="entry name" value="TRIGGER FACTOR-LIKE PROTEIN TIG, CHLOROPLASTIC"/>
    <property type="match status" value="1"/>
</dbReference>
<evidence type="ECO:0000256" key="7">
    <source>
        <dbReference type="ARBA" id="ARBA00023186"/>
    </source>
</evidence>
<evidence type="ECO:0000256" key="12">
    <source>
        <dbReference type="PROSITE-ProRule" id="PRU00277"/>
    </source>
</evidence>
<dbReference type="GO" id="GO:0043335">
    <property type="term" value="P:protein unfolding"/>
    <property type="evidence" value="ECO:0007669"/>
    <property type="project" value="TreeGrafter"/>
</dbReference>
<dbReference type="InterPro" id="IPR008880">
    <property type="entry name" value="Trigger_fac_C"/>
</dbReference>
<dbReference type="FunFam" id="3.10.50.40:FF:000001">
    <property type="entry name" value="Trigger factor"/>
    <property type="match status" value="1"/>
</dbReference>
<dbReference type="GO" id="GO:0005737">
    <property type="term" value="C:cytoplasm"/>
    <property type="evidence" value="ECO:0007669"/>
    <property type="project" value="UniProtKB-SubCell"/>
</dbReference>
<keyword evidence="8 11" id="KW-0413">Isomerase</keyword>
<dbReference type="Pfam" id="PF05698">
    <property type="entry name" value="Trigger_C"/>
    <property type="match status" value="1"/>
</dbReference>
<feature type="domain" description="PPIase FKBP-type" evidence="14">
    <location>
        <begin position="163"/>
        <end position="243"/>
    </location>
</feature>
<comment type="subcellular location">
    <subcellularLocation>
        <location evidence="11">Cytoplasm</location>
    </subcellularLocation>
    <text evidence="11">About half TF is bound to the ribosome near the polypeptide exit tunnel while the other half is free in the cytoplasm.</text>
</comment>
<dbReference type="PROSITE" id="PS50059">
    <property type="entry name" value="FKBP_PPIASE"/>
    <property type="match status" value="1"/>
</dbReference>
<dbReference type="GO" id="GO:0015031">
    <property type="term" value="P:protein transport"/>
    <property type="evidence" value="ECO:0007669"/>
    <property type="project" value="UniProtKB-UniRule"/>
</dbReference>
<keyword evidence="9 11" id="KW-0131">Cell cycle</keyword>
<evidence type="ECO:0000256" key="11">
    <source>
        <dbReference type="HAMAP-Rule" id="MF_00303"/>
    </source>
</evidence>
<comment type="function">
    <text evidence="11">Involved in protein export. Acts as a chaperone by maintaining the newly synthesized protein in an open conformation. Functions as a peptidyl-prolyl cis-trans isomerase.</text>
</comment>
<dbReference type="Pfam" id="PF00254">
    <property type="entry name" value="FKBP_C"/>
    <property type="match status" value="1"/>
</dbReference>
<sequence>MQVTVEKPETGLEHKINVTLPAGDLDSKVEQRLAQMRRTVKMDGFRPGKVPMSVVKKRYGGQVRQEMMGETVQQSFYDAVAKESLNIAGYPQFQELDEKDGHIVYSATFEVFPEVELPKFSGLKVETITSEITDKDVEKMVTRLREQKMAWKPANGNKKAKEGDQVIIDFVGKKDGEEFEGGKAEEVPLELGSGRMIPGFEDGIIGMKKNEEKTIEVTFPEDYQSDELKGQTVTFDIKVHSVQTKVLPEIDEEFVKSFGIDEGTEEALVKEIRSNMEKELKRSVENKNRTAVLDALAEKVEVELPQAMVDQEASALMERQLEQFQQQGLKAEDIGLTAEAFKPEAEKRVKIGLVLGEVIKEYKIEATDEARQAFIQDQASSYEDPQEVIEWYAKNPQAQKEIDAILVEKEITNKILSEAKTKEVSKSFEEVVGPAA</sequence>
<dbReference type="Gene3D" id="1.10.3120.10">
    <property type="entry name" value="Trigger factor, C-terminal domain"/>
    <property type="match status" value="1"/>
</dbReference>
<dbReference type="EMBL" id="CP032096">
    <property type="protein sequence ID" value="QBZ83203.1"/>
    <property type="molecule type" value="Genomic_DNA"/>
</dbReference>
<dbReference type="SUPFAM" id="SSF109998">
    <property type="entry name" value="Triger factor/SurA peptide-binding domain-like"/>
    <property type="match status" value="1"/>
</dbReference>
<dbReference type="SUPFAM" id="SSF102735">
    <property type="entry name" value="Trigger factor ribosome-binding domain"/>
    <property type="match status" value="1"/>
</dbReference>
<dbReference type="AlphaFoldDB" id="A0A4P7NZI8"/>
<dbReference type="OrthoDB" id="9767721at2"/>
<evidence type="ECO:0000256" key="13">
    <source>
        <dbReference type="RuleBase" id="RU003914"/>
    </source>
</evidence>
<evidence type="ECO:0000256" key="10">
    <source>
        <dbReference type="ARBA" id="ARBA00029986"/>
    </source>
</evidence>
<dbReference type="GO" id="GO:0051083">
    <property type="term" value="P:'de novo' cotranslational protein folding"/>
    <property type="evidence" value="ECO:0007669"/>
    <property type="project" value="TreeGrafter"/>
</dbReference>
<evidence type="ECO:0000256" key="2">
    <source>
        <dbReference type="ARBA" id="ARBA00005464"/>
    </source>
</evidence>
<dbReference type="EC" id="5.2.1.8" evidence="3 11"/>
<keyword evidence="5 11" id="KW-0132">Cell division</keyword>
<organism evidence="15 16">
    <name type="scientific">Hydrogenovibrio crunogenus</name>
    <dbReference type="NCBI Taxonomy" id="39765"/>
    <lineage>
        <taxon>Bacteria</taxon>
        <taxon>Pseudomonadati</taxon>
        <taxon>Pseudomonadota</taxon>
        <taxon>Gammaproteobacteria</taxon>
        <taxon>Thiotrichales</taxon>
        <taxon>Piscirickettsiaceae</taxon>
        <taxon>Hydrogenovibrio</taxon>
    </lineage>
</organism>
<dbReference type="SUPFAM" id="SSF54534">
    <property type="entry name" value="FKBP-like"/>
    <property type="match status" value="1"/>
</dbReference>